<evidence type="ECO:0000313" key="1">
    <source>
        <dbReference type="EMBL" id="GAA0170507.1"/>
    </source>
</evidence>
<dbReference type="EMBL" id="BAABME010007272">
    <property type="protein sequence ID" value="GAA0170507.1"/>
    <property type="molecule type" value="Genomic_DNA"/>
</dbReference>
<protein>
    <submittedName>
        <fullName evidence="1">Uncharacterized protein</fullName>
    </submittedName>
</protein>
<organism evidence="1 2">
    <name type="scientific">Lithospermum erythrorhizon</name>
    <name type="common">Purple gromwell</name>
    <name type="synonym">Lithospermum officinale var. erythrorhizon</name>
    <dbReference type="NCBI Taxonomy" id="34254"/>
    <lineage>
        <taxon>Eukaryota</taxon>
        <taxon>Viridiplantae</taxon>
        <taxon>Streptophyta</taxon>
        <taxon>Embryophyta</taxon>
        <taxon>Tracheophyta</taxon>
        <taxon>Spermatophyta</taxon>
        <taxon>Magnoliopsida</taxon>
        <taxon>eudicotyledons</taxon>
        <taxon>Gunneridae</taxon>
        <taxon>Pentapetalae</taxon>
        <taxon>asterids</taxon>
        <taxon>lamiids</taxon>
        <taxon>Boraginales</taxon>
        <taxon>Boraginaceae</taxon>
        <taxon>Boraginoideae</taxon>
        <taxon>Lithospermeae</taxon>
        <taxon>Lithospermum</taxon>
    </lineage>
</organism>
<sequence length="147" mass="16964">MRLLLAHAVGRVIYVILFENGVGMNQLWRFSSLGQVLTGLIKLTTVPGIADLEIRWTAYFPKYMAQLFSRPSGTVMFRTHNYLNMEIPLNIANYLDEMKQIVIRNGNRTWNVAIGLGHFLGEQWSNLCKGLWTDDRLSFVLLQQYCH</sequence>
<keyword evidence="2" id="KW-1185">Reference proteome</keyword>
<evidence type="ECO:0000313" key="2">
    <source>
        <dbReference type="Proteomes" id="UP001454036"/>
    </source>
</evidence>
<dbReference type="Proteomes" id="UP001454036">
    <property type="component" value="Unassembled WGS sequence"/>
</dbReference>
<proteinExistence type="predicted"/>
<gene>
    <name evidence="1" type="ORF">LIER_24748</name>
</gene>
<comment type="caution">
    <text evidence="1">The sequence shown here is derived from an EMBL/GenBank/DDBJ whole genome shotgun (WGS) entry which is preliminary data.</text>
</comment>
<reference evidence="1 2" key="1">
    <citation type="submission" date="2024-01" db="EMBL/GenBank/DDBJ databases">
        <title>The complete chloroplast genome sequence of Lithospermum erythrorhizon: insights into the phylogenetic relationship among Boraginaceae species and the maternal lineages of purple gromwells.</title>
        <authorList>
            <person name="Okada T."/>
            <person name="Watanabe K."/>
        </authorList>
    </citation>
    <scope>NUCLEOTIDE SEQUENCE [LARGE SCALE GENOMIC DNA]</scope>
</reference>
<name>A0AAV3R6B0_LITER</name>
<accession>A0AAV3R6B0</accession>
<dbReference type="AlphaFoldDB" id="A0AAV3R6B0"/>